<dbReference type="InterPro" id="IPR036873">
    <property type="entry name" value="Rhodanese-like_dom_sf"/>
</dbReference>
<reference evidence="2" key="3">
    <citation type="submission" date="2014-01" db="EMBL/GenBank/DDBJ databases">
        <title>Evolution of pathogenesis and genome organization in the Tremellales.</title>
        <authorList>
            <person name="Cuomo C."/>
            <person name="Litvintseva A."/>
            <person name="Heitman J."/>
            <person name="Chen Y."/>
            <person name="Sun S."/>
            <person name="Springer D."/>
            <person name="Dromer F."/>
            <person name="Young S."/>
            <person name="Zeng Q."/>
            <person name="Chapman S."/>
            <person name="Gujja S."/>
            <person name="Saif S."/>
            <person name="Birren B."/>
        </authorList>
    </citation>
    <scope>NUCLEOTIDE SEQUENCE</scope>
    <source>
        <strain evidence="2">CBS 10118</strain>
    </source>
</reference>
<dbReference type="EMBL" id="KI894025">
    <property type="protein sequence ID" value="OCF22281.1"/>
    <property type="molecule type" value="Genomic_DNA"/>
</dbReference>
<dbReference type="STRING" id="1296100.A0A1B9FU38"/>
<dbReference type="SMART" id="SM00450">
    <property type="entry name" value="RHOD"/>
    <property type="match status" value="1"/>
</dbReference>
<evidence type="ECO:0000313" key="2">
    <source>
        <dbReference type="EMBL" id="OCF22281.1"/>
    </source>
</evidence>
<reference evidence="3" key="2">
    <citation type="submission" date="2013-07" db="EMBL/GenBank/DDBJ databases">
        <authorList>
            <consortium name="The Broad Institute Genome Sequencing Platform"/>
            <person name="Cuomo C."/>
            <person name="Litvintseva A."/>
            <person name="Chen Y."/>
            <person name="Heitman J."/>
            <person name="Sun S."/>
            <person name="Springer D."/>
            <person name="Dromer F."/>
            <person name="Young S.K."/>
            <person name="Zeng Q."/>
            <person name="Gargeya S."/>
            <person name="Fitzgerald M."/>
            <person name="Abouelleil A."/>
            <person name="Alvarado L."/>
            <person name="Berlin A.M."/>
            <person name="Chapman S.B."/>
            <person name="Dewar J."/>
            <person name="Goldberg J."/>
            <person name="Griggs A."/>
            <person name="Gujja S."/>
            <person name="Hansen M."/>
            <person name="Howarth C."/>
            <person name="Imamovic A."/>
            <person name="Larimer J."/>
            <person name="McCowan C."/>
            <person name="Murphy C."/>
            <person name="Pearson M."/>
            <person name="Priest M."/>
            <person name="Roberts A."/>
            <person name="Saif S."/>
            <person name="Shea T."/>
            <person name="Sykes S."/>
            <person name="Wortman J."/>
            <person name="Nusbaum C."/>
            <person name="Birren B."/>
        </authorList>
    </citation>
    <scope>NUCLEOTIDE SEQUENCE</scope>
    <source>
        <strain evidence="3">CBS 10118</strain>
    </source>
</reference>
<dbReference type="GeneID" id="30212325"/>
<evidence type="ECO:0000313" key="4">
    <source>
        <dbReference type="Proteomes" id="UP000092730"/>
    </source>
</evidence>
<feature type="domain" description="Rhodanese" evidence="1">
    <location>
        <begin position="32"/>
        <end position="130"/>
    </location>
</feature>
<evidence type="ECO:0000313" key="3">
    <source>
        <dbReference type="EMBL" id="WVW86735.1"/>
    </source>
</evidence>
<sequence length="136" mass="14956">MPPESKISAHLHSVRETIVRLDPKDAHRATQSSSSTFLIDTRPASFREKEGFIPGALIIERNVLEWRLDPTSPDSIDEARRSHFTPIVFCNEGYASTLAVQSLNSLGVKTATDLKGGFRGWKAAGLLVTISDQPKP</sequence>
<accession>A0A1B9FU38</accession>
<reference evidence="3" key="4">
    <citation type="submission" date="2024-02" db="EMBL/GenBank/DDBJ databases">
        <title>Comparative genomics of Cryptococcus and Kwoniella reveals pathogenesis evolution and contrasting modes of karyotype evolution via chromosome fusion or intercentromeric recombination.</title>
        <authorList>
            <person name="Coelho M.A."/>
            <person name="David-Palma M."/>
            <person name="Shea T."/>
            <person name="Bowers K."/>
            <person name="McGinley-Smith S."/>
            <person name="Mohammad A.W."/>
            <person name="Gnirke A."/>
            <person name="Yurkov A.M."/>
            <person name="Nowrousian M."/>
            <person name="Sun S."/>
            <person name="Cuomo C.A."/>
            <person name="Heitman J."/>
        </authorList>
    </citation>
    <scope>NUCLEOTIDE SEQUENCE</scope>
    <source>
        <strain evidence="3">CBS 10118</strain>
    </source>
</reference>
<keyword evidence="4" id="KW-1185">Reference proteome</keyword>
<dbReference type="InterPro" id="IPR001763">
    <property type="entry name" value="Rhodanese-like_dom"/>
</dbReference>
<proteinExistence type="predicted"/>
<dbReference type="RefSeq" id="XP_019043351.1">
    <property type="nucleotide sequence ID" value="XM_019194515.1"/>
</dbReference>
<dbReference type="AlphaFoldDB" id="A0A1B9FU38"/>
<protein>
    <recommendedName>
        <fullName evidence="1">Rhodanese domain-containing protein</fullName>
    </recommendedName>
</protein>
<dbReference type="SUPFAM" id="SSF52821">
    <property type="entry name" value="Rhodanese/Cell cycle control phosphatase"/>
    <property type="match status" value="1"/>
</dbReference>
<dbReference type="VEuPathDB" id="FungiDB:I302_07926"/>
<dbReference type="KEGG" id="kbi:30212325"/>
<name>A0A1B9FU38_9TREE</name>
<dbReference type="PROSITE" id="PS50206">
    <property type="entry name" value="RHODANESE_3"/>
    <property type="match status" value="1"/>
</dbReference>
<evidence type="ECO:0000259" key="1">
    <source>
        <dbReference type="PROSITE" id="PS50206"/>
    </source>
</evidence>
<dbReference type="Proteomes" id="UP000092730">
    <property type="component" value="Chromosome 8"/>
</dbReference>
<dbReference type="EMBL" id="CP144548">
    <property type="protein sequence ID" value="WVW86735.1"/>
    <property type="molecule type" value="Genomic_DNA"/>
</dbReference>
<gene>
    <name evidence="2" type="ORF">I302_07926</name>
    <name evidence="3" type="ORF">I302_108789</name>
</gene>
<dbReference type="Pfam" id="PF00581">
    <property type="entry name" value="Rhodanese"/>
    <property type="match status" value="1"/>
</dbReference>
<dbReference type="Gene3D" id="3.40.250.10">
    <property type="entry name" value="Rhodanese-like domain"/>
    <property type="match status" value="1"/>
</dbReference>
<organism evidence="2">
    <name type="scientific">Kwoniella bestiolae CBS 10118</name>
    <dbReference type="NCBI Taxonomy" id="1296100"/>
    <lineage>
        <taxon>Eukaryota</taxon>
        <taxon>Fungi</taxon>
        <taxon>Dikarya</taxon>
        <taxon>Basidiomycota</taxon>
        <taxon>Agaricomycotina</taxon>
        <taxon>Tremellomycetes</taxon>
        <taxon>Tremellales</taxon>
        <taxon>Cryptococcaceae</taxon>
        <taxon>Kwoniella</taxon>
    </lineage>
</organism>
<reference evidence="2" key="1">
    <citation type="submission" date="2013-07" db="EMBL/GenBank/DDBJ databases">
        <title>The Genome Sequence of Cryptococcus bestiolae CBS10118.</title>
        <authorList>
            <consortium name="The Broad Institute Genome Sequencing Platform"/>
            <person name="Cuomo C."/>
            <person name="Litvintseva A."/>
            <person name="Chen Y."/>
            <person name="Heitman J."/>
            <person name="Sun S."/>
            <person name="Springer D."/>
            <person name="Dromer F."/>
            <person name="Young S.K."/>
            <person name="Zeng Q."/>
            <person name="Gargeya S."/>
            <person name="Fitzgerald M."/>
            <person name="Abouelleil A."/>
            <person name="Alvarado L."/>
            <person name="Berlin A.M."/>
            <person name="Chapman S.B."/>
            <person name="Dewar J."/>
            <person name="Goldberg J."/>
            <person name="Griggs A."/>
            <person name="Gujja S."/>
            <person name="Hansen M."/>
            <person name="Howarth C."/>
            <person name="Imamovic A."/>
            <person name="Larimer J."/>
            <person name="McCowan C."/>
            <person name="Murphy C."/>
            <person name="Pearson M."/>
            <person name="Priest M."/>
            <person name="Roberts A."/>
            <person name="Saif S."/>
            <person name="Shea T."/>
            <person name="Sykes S."/>
            <person name="Wortman J."/>
            <person name="Nusbaum C."/>
            <person name="Birren B."/>
        </authorList>
    </citation>
    <scope>NUCLEOTIDE SEQUENCE [LARGE SCALE GENOMIC DNA]</scope>
    <source>
        <strain evidence="2">CBS 10118</strain>
    </source>
</reference>
<dbReference type="OrthoDB" id="566238at2759"/>